<sequence>MNAEPGEEHELTLTSIDRDERLALLQAIVESGHDLGTKTDMTVSRLTDERFGDLLDAVEVVRGEFSDSGAYDSAKAADSLYDKLEKAAIEDATSDWEYEAGDIVREAEEPHAAGGVPLGKSEYRIKYRLCEEDDGSRKYYVETEEDGTHLYSAGVLELRFEAIPAAESRVWSE</sequence>
<comment type="caution">
    <text evidence="1">The sequence shown here is derived from an EMBL/GenBank/DDBJ whole genome shotgun (WGS) entry which is preliminary data.</text>
</comment>
<dbReference type="EMBL" id="BMCI01000010">
    <property type="protein sequence ID" value="GGC72444.1"/>
    <property type="molecule type" value="Genomic_DNA"/>
</dbReference>
<reference evidence="1" key="1">
    <citation type="journal article" date="2014" name="Int. J. Syst. Evol. Microbiol.">
        <title>Complete genome sequence of Corynebacterium casei LMG S-19264T (=DSM 44701T), isolated from a smear-ripened cheese.</title>
        <authorList>
            <consortium name="US DOE Joint Genome Institute (JGI-PGF)"/>
            <person name="Walter F."/>
            <person name="Albersmeier A."/>
            <person name="Kalinowski J."/>
            <person name="Ruckert C."/>
        </authorList>
    </citation>
    <scope>NUCLEOTIDE SEQUENCE</scope>
    <source>
        <strain evidence="1">CCM 7217</strain>
    </source>
</reference>
<organism evidence="1 2">
    <name type="scientific">Haloferax sulfurifontis</name>
    <dbReference type="NCBI Taxonomy" id="255616"/>
    <lineage>
        <taxon>Archaea</taxon>
        <taxon>Methanobacteriati</taxon>
        <taxon>Methanobacteriota</taxon>
        <taxon>Stenosarchaea group</taxon>
        <taxon>Halobacteria</taxon>
        <taxon>Halobacteriales</taxon>
        <taxon>Haloferacaceae</taxon>
        <taxon>Haloferax</taxon>
    </lineage>
</organism>
<dbReference type="RefSeq" id="WP_007274009.1">
    <property type="nucleotide sequence ID" value="NZ_BMCI01000010.1"/>
</dbReference>
<name>A0A830EAU2_9EURY</name>
<accession>A0A830EAU2</accession>
<evidence type="ECO:0000313" key="2">
    <source>
        <dbReference type="Proteomes" id="UP000646833"/>
    </source>
</evidence>
<dbReference type="Proteomes" id="UP000646833">
    <property type="component" value="Unassembled WGS sequence"/>
</dbReference>
<evidence type="ECO:0000313" key="1">
    <source>
        <dbReference type="EMBL" id="GGC72444.1"/>
    </source>
</evidence>
<reference evidence="1" key="2">
    <citation type="submission" date="2020-09" db="EMBL/GenBank/DDBJ databases">
        <authorList>
            <person name="Sun Q."/>
            <person name="Sedlacek I."/>
        </authorList>
    </citation>
    <scope>NUCLEOTIDE SEQUENCE</scope>
    <source>
        <strain evidence="1">CCM 7217</strain>
    </source>
</reference>
<dbReference type="AlphaFoldDB" id="A0A830EAU2"/>
<protein>
    <submittedName>
        <fullName evidence="1">Uncharacterized protein</fullName>
    </submittedName>
</protein>
<proteinExistence type="predicted"/>
<gene>
    <name evidence="1" type="ORF">GCM10007209_37960</name>
</gene>